<dbReference type="eggNOG" id="COG0180">
    <property type="taxonomic scope" value="Bacteria"/>
</dbReference>
<protein>
    <recommendedName>
        <fullName evidence="8">Tryptophan--tRNA ligase</fullName>
        <ecNumber evidence="8">6.1.1.2</ecNumber>
    </recommendedName>
    <alternativeName>
        <fullName evidence="8">Tryptophanyl-tRNA synthetase</fullName>
        <shortName evidence="8">TrpRS</shortName>
    </alternativeName>
</protein>
<dbReference type="Pfam" id="PF00579">
    <property type="entry name" value="tRNA-synt_1b"/>
    <property type="match status" value="1"/>
</dbReference>
<dbReference type="STRING" id="454171.CP488_01502"/>
<dbReference type="SUPFAM" id="SSF52374">
    <property type="entry name" value="Nucleotidylyl transferase"/>
    <property type="match status" value="1"/>
</dbReference>
<feature type="short sequence motif" description="'KMSKS' region" evidence="8">
    <location>
        <begin position="218"/>
        <end position="222"/>
    </location>
</feature>
<feature type="binding site" evidence="8">
    <location>
        <position position="160"/>
    </location>
    <ligand>
        <name>L-tryptophan</name>
        <dbReference type="ChEBI" id="CHEBI:57912"/>
    </ligand>
</feature>
<proteinExistence type="inferred from homology"/>
<keyword evidence="8" id="KW-0963">Cytoplasm</keyword>
<dbReference type="EMBL" id="HF951689">
    <property type="protein sequence ID" value="CCW36382.1"/>
    <property type="molecule type" value="Genomic_DNA"/>
</dbReference>
<dbReference type="KEGG" id="ccz:CCALI_02589"/>
<organism evidence="10 11">
    <name type="scientific">Chthonomonas calidirosea (strain DSM 23976 / ICMP 18418 / T49)</name>
    <dbReference type="NCBI Taxonomy" id="1303518"/>
    <lineage>
        <taxon>Bacteria</taxon>
        <taxon>Bacillati</taxon>
        <taxon>Armatimonadota</taxon>
        <taxon>Chthonomonadia</taxon>
        <taxon>Chthonomonadales</taxon>
        <taxon>Chthonomonadaceae</taxon>
        <taxon>Chthonomonas</taxon>
    </lineage>
</organism>
<dbReference type="CDD" id="cd00806">
    <property type="entry name" value="TrpRS_core"/>
    <property type="match status" value="1"/>
</dbReference>
<dbReference type="EC" id="6.1.1.2" evidence="8"/>
<dbReference type="GO" id="GO:0005524">
    <property type="term" value="F:ATP binding"/>
    <property type="evidence" value="ECO:0007669"/>
    <property type="project" value="UniProtKB-UniRule"/>
</dbReference>
<name>S0F025_CHTCT</name>
<gene>
    <name evidence="8" type="primary">trpS</name>
    <name evidence="10" type="ORF">CCALI_02589</name>
</gene>
<comment type="similarity">
    <text evidence="1 8 9">Belongs to the class-I aminoacyl-tRNA synthetase family.</text>
</comment>
<sequence length="350" mass="39570">MEIEHSGVSAQPTTKTEARKRILSGMQPTGTGALHLGNLEGALRTWVRLQDEYDMFCFVADWHALTTRYHEPEQIRKACLQVAADYIAAGIDPKKTTIFLQSQVKQHAELHLLLSMITPLGWLERVPSFKEKRELMQEKGEGDESISYGLLGYPVLMTADILLYRAHAVPVGKDQAAHLEICREIARRFNRLYGEVFPEPQALIGEETGVVPGLDGRKMSKSYDNCIYIADDADTVARKIMNAFTTPTKIRKTDPGVPEQCAVCQLRKLYDPEGYRVSWEEDRAGRRGCVQNKRELIDILNAYLEPMRARRQELLADPGALERILADGAERARDFAEQTMRLVRAALHFS</sequence>
<keyword evidence="11" id="KW-1185">Reference proteome</keyword>
<keyword evidence="4 8" id="KW-0067">ATP-binding</keyword>
<dbReference type="InterPro" id="IPR001412">
    <property type="entry name" value="aa-tRNA-synth_I_CS"/>
</dbReference>
<dbReference type="InterPro" id="IPR014729">
    <property type="entry name" value="Rossmann-like_a/b/a_fold"/>
</dbReference>
<dbReference type="GO" id="GO:0005829">
    <property type="term" value="C:cytosol"/>
    <property type="evidence" value="ECO:0007669"/>
    <property type="project" value="TreeGrafter"/>
</dbReference>
<dbReference type="HAMAP" id="MF_00140_B">
    <property type="entry name" value="Trp_tRNA_synth_B"/>
    <property type="match status" value="1"/>
</dbReference>
<evidence type="ECO:0000256" key="8">
    <source>
        <dbReference type="HAMAP-Rule" id="MF_00140"/>
    </source>
</evidence>
<reference evidence="11" key="1">
    <citation type="submission" date="2013-03" db="EMBL/GenBank/DDBJ databases">
        <title>Genome sequence of Chthonomonas calidirosea, the first sequenced genome from the Armatimonadetes phylum (formally candidate division OP10).</title>
        <authorList>
            <person name="Lee K.C.Y."/>
            <person name="Morgan X.C."/>
            <person name="Dunfield P.F."/>
            <person name="Tamas I."/>
            <person name="Houghton K.M."/>
            <person name="Vyssotski M."/>
            <person name="Ryan J.L.J."/>
            <person name="Lagutin K."/>
            <person name="McDonald I.R."/>
            <person name="Stott M.B."/>
        </authorList>
    </citation>
    <scope>NUCLEOTIDE SEQUENCE [LARGE SCALE GENOMIC DNA]</scope>
    <source>
        <strain evidence="11">DSM 23976 / ICMP 18418 / T49</strain>
    </source>
</reference>
<feature type="binding site" evidence="8">
    <location>
        <begin position="27"/>
        <end position="29"/>
    </location>
    <ligand>
        <name>ATP</name>
        <dbReference type="ChEBI" id="CHEBI:30616"/>
    </ligand>
</feature>
<evidence type="ECO:0000313" key="11">
    <source>
        <dbReference type="Proteomes" id="UP000014227"/>
    </source>
</evidence>
<dbReference type="HOGENOM" id="CLU_029244_0_0_0"/>
<dbReference type="PANTHER" id="PTHR43766:SF1">
    <property type="entry name" value="TRYPTOPHAN--TRNA LIGASE, MITOCHONDRIAL"/>
    <property type="match status" value="1"/>
</dbReference>
<feature type="binding site" evidence="8">
    <location>
        <begin position="218"/>
        <end position="222"/>
    </location>
    <ligand>
        <name>ATP</name>
        <dbReference type="ChEBI" id="CHEBI:30616"/>
    </ligand>
</feature>
<evidence type="ECO:0000256" key="2">
    <source>
        <dbReference type="ARBA" id="ARBA00022598"/>
    </source>
</evidence>
<dbReference type="InterPro" id="IPR002306">
    <property type="entry name" value="Trp-tRNA-ligase"/>
</dbReference>
<dbReference type="InParanoid" id="S0F025"/>
<comment type="catalytic activity">
    <reaction evidence="7 8">
        <text>tRNA(Trp) + L-tryptophan + ATP = L-tryptophyl-tRNA(Trp) + AMP + diphosphate + H(+)</text>
        <dbReference type="Rhea" id="RHEA:24080"/>
        <dbReference type="Rhea" id="RHEA-COMP:9671"/>
        <dbReference type="Rhea" id="RHEA-COMP:9705"/>
        <dbReference type="ChEBI" id="CHEBI:15378"/>
        <dbReference type="ChEBI" id="CHEBI:30616"/>
        <dbReference type="ChEBI" id="CHEBI:33019"/>
        <dbReference type="ChEBI" id="CHEBI:57912"/>
        <dbReference type="ChEBI" id="CHEBI:78442"/>
        <dbReference type="ChEBI" id="CHEBI:78535"/>
        <dbReference type="ChEBI" id="CHEBI:456215"/>
        <dbReference type="EC" id="6.1.1.2"/>
    </reaction>
</comment>
<evidence type="ECO:0000256" key="3">
    <source>
        <dbReference type="ARBA" id="ARBA00022741"/>
    </source>
</evidence>
<evidence type="ECO:0000256" key="9">
    <source>
        <dbReference type="RuleBase" id="RU363036"/>
    </source>
</evidence>
<feature type="binding site" evidence="8">
    <location>
        <begin position="37"/>
        <end position="38"/>
    </location>
    <ligand>
        <name>ATP</name>
        <dbReference type="ChEBI" id="CHEBI:30616"/>
    </ligand>
</feature>
<comment type="caution">
    <text evidence="8">Lacks conserved residue(s) required for the propagation of feature annotation.</text>
</comment>
<dbReference type="FunCoup" id="S0F025">
    <property type="interactions" value="394"/>
</dbReference>
<feature type="binding site" evidence="8">
    <location>
        <position position="211"/>
    </location>
    <ligand>
        <name>ATP</name>
        <dbReference type="ChEBI" id="CHEBI:30616"/>
    </ligand>
</feature>
<comment type="subcellular location">
    <subcellularLocation>
        <location evidence="8">Cytoplasm</location>
    </subcellularLocation>
</comment>
<dbReference type="RefSeq" id="WP_016483891.1">
    <property type="nucleotide sequence ID" value="NC_021487.1"/>
</dbReference>
<comment type="function">
    <text evidence="8">Catalyzes the attachment of tryptophan to tRNA(Trp).</text>
</comment>
<dbReference type="InterPro" id="IPR050203">
    <property type="entry name" value="Trp-tRNA_synthetase"/>
</dbReference>
<keyword evidence="3 8" id="KW-0547">Nucleotide-binding</keyword>
<dbReference type="InterPro" id="IPR002305">
    <property type="entry name" value="aa-tRNA-synth_Ic"/>
</dbReference>
<dbReference type="AlphaFoldDB" id="S0F025"/>
<evidence type="ECO:0000313" key="10">
    <source>
        <dbReference type="EMBL" id="CCW36382.1"/>
    </source>
</evidence>
<dbReference type="PRINTS" id="PR01039">
    <property type="entry name" value="TRNASYNTHTRP"/>
</dbReference>
<keyword evidence="5 8" id="KW-0648">Protein biosynthesis</keyword>
<dbReference type="Gene3D" id="1.10.240.10">
    <property type="entry name" value="Tyrosyl-Transfer RNA Synthetase"/>
    <property type="match status" value="1"/>
</dbReference>
<dbReference type="Gene3D" id="3.40.50.620">
    <property type="entry name" value="HUPs"/>
    <property type="match status" value="1"/>
</dbReference>
<keyword evidence="6 8" id="KW-0030">Aminoacyl-tRNA synthetase</keyword>
<accession>S0F025</accession>
<evidence type="ECO:0000256" key="1">
    <source>
        <dbReference type="ARBA" id="ARBA00005594"/>
    </source>
</evidence>
<dbReference type="PANTHER" id="PTHR43766">
    <property type="entry name" value="TRYPTOPHAN--TRNA LIGASE, MITOCHONDRIAL"/>
    <property type="match status" value="1"/>
</dbReference>
<dbReference type="GO" id="GO:0006436">
    <property type="term" value="P:tryptophanyl-tRNA aminoacylation"/>
    <property type="evidence" value="ECO:0007669"/>
    <property type="project" value="UniProtKB-UniRule"/>
</dbReference>
<dbReference type="FunFam" id="1.10.240.10:FF:000005">
    <property type="entry name" value="Tryptophan--tRNA ligase"/>
    <property type="match status" value="1"/>
</dbReference>
<dbReference type="Proteomes" id="UP000014227">
    <property type="component" value="Chromosome I"/>
</dbReference>
<dbReference type="PROSITE" id="PS00178">
    <property type="entry name" value="AA_TRNA_LIGASE_I"/>
    <property type="match status" value="1"/>
</dbReference>
<keyword evidence="2 8" id="KW-0436">Ligase</keyword>
<evidence type="ECO:0000256" key="7">
    <source>
        <dbReference type="ARBA" id="ARBA00049929"/>
    </source>
</evidence>
<evidence type="ECO:0000256" key="5">
    <source>
        <dbReference type="ARBA" id="ARBA00022917"/>
    </source>
</evidence>
<dbReference type="GO" id="GO:0004830">
    <property type="term" value="F:tryptophan-tRNA ligase activity"/>
    <property type="evidence" value="ECO:0007669"/>
    <property type="project" value="UniProtKB-UniRule"/>
</dbReference>
<comment type="subunit">
    <text evidence="8">Homodimer.</text>
</comment>
<dbReference type="PATRIC" id="fig|1303518.3.peg.2689"/>
<evidence type="ECO:0000256" key="4">
    <source>
        <dbReference type="ARBA" id="ARBA00022840"/>
    </source>
</evidence>
<dbReference type="InterPro" id="IPR024109">
    <property type="entry name" value="Trp-tRNA-ligase_bac-type"/>
</dbReference>
<evidence type="ECO:0000256" key="6">
    <source>
        <dbReference type="ARBA" id="ARBA00023146"/>
    </source>
</evidence>
<dbReference type="NCBIfam" id="TIGR00233">
    <property type="entry name" value="trpS"/>
    <property type="match status" value="1"/>
</dbReference>
<feature type="binding site" evidence="8">
    <location>
        <begin position="172"/>
        <end position="174"/>
    </location>
    <ligand>
        <name>ATP</name>
        <dbReference type="ChEBI" id="CHEBI:30616"/>
    </ligand>
</feature>